<dbReference type="GeneID" id="97142330"/>
<gene>
    <name evidence="2" type="ORF">K3F53_13180</name>
    <name evidence="3" type="ORF">SAMN04489735_104217</name>
</gene>
<name>A0A1G8ECN2_ANETH</name>
<reference evidence="2 5" key="2">
    <citation type="submission" date="2021-08" db="EMBL/GenBank/DDBJ databases">
        <title>Complete genome sequence of the strain Aneurinibacillus thermoaerophilus CCM 8960.</title>
        <authorList>
            <person name="Musilova J."/>
            <person name="Kourilova X."/>
            <person name="Pernicova I."/>
            <person name="Bezdicek M."/>
            <person name="Lengerova M."/>
            <person name="Obruca S."/>
            <person name="Sedlar K."/>
        </authorList>
    </citation>
    <scope>NUCLEOTIDE SEQUENCE [LARGE SCALE GENOMIC DNA]</scope>
    <source>
        <strain evidence="2 5">CCM 8960</strain>
    </source>
</reference>
<dbReference type="EMBL" id="CP080764">
    <property type="protein sequence ID" value="QYY41848.1"/>
    <property type="molecule type" value="Genomic_DNA"/>
</dbReference>
<evidence type="ECO:0000313" key="2">
    <source>
        <dbReference type="EMBL" id="QYY41848.1"/>
    </source>
</evidence>
<evidence type="ECO:0000313" key="5">
    <source>
        <dbReference type="Proteomes" id="UP000826616"/>
    </source>
</evidence>
<evidence type="ECO:0000313" key="4">
    <source>
        <dbReference type="Proteomes" id="UP000198956"/>
    </source>
</evidence>
<dbReference type="Proteomes" id="UP000826616">
    <property type="component" value="Chromosome"/>
</dbReference>
<accession>A0A1G8ECN2</accession>
<sequence length="164" mass="17239">MKKRTKEITLLALLTSIIAITGAFKIPLGIPGAEFQLSAPIAVAIAAVFGFQRYIIAGVLASVIMFLLGMHNLLNVEISMVFRLVAGGMVALLGPSLPVLLIAGPIGSAAARWVLALTLDVPAIPLLVAALPGMIFTALTVWPITKILRKAEEGVLFNGKRTSV</sequence>
<organism evidence="3 4">
    <name type="scientific">Aneurinibacillus thermoaerophilus</name>
    <dbReference type="NCBI Taxonomy" id="143495"/>
    <lineage>
        <taxon>Bacteria</taxon>
        <taxon>Bacillati</taxon>
        <taxon>Bacillota</taxon>
        <taxon>Bacilli</taxon>
        <taxon>Bacillales</taxon>
        <taxon>Paenibacillaceae</taxon>
        <taxon>Aneurinibacillus group</taxon>
        <taxon>Aneurinibacillus</taxon>
    </lineage>
</organism>
<keyword evidence="1" id="KW-1133">Transmembrane helix</keyword>
<dbReference type="OrthoDB" id="1750926at2"/>
<keyword evidence="1" id="KW-0472">Membrane</keyword>
<proteinExistence type="predicted"/>
<evidence type="ECO:0000313" key="3">
    <source>
        <dbReference type="EMBL" id="SDH67627.1"/>
    </source>
</evidence>
<keyword evidence="1" id="KW-0812">Transmembrane</keyword>
<feature type="transmembrane region" description="Helical" evidence="1">
    <location>
        <begin position="41"/>
        <end position="68"/>
    </location>
</feature>
<dbReference type="Proteomes" id="UP000198956">
    <property type="component" value="Unassembled WGS sequence"/>
</dbReference>
<keyword evidence="5" id="KW-1185">Reference proteome</keyword>
<reference evidence="3 4" key="1">
    <citation type="submission" date="2016-10" db="EMBL/GenBank/DDBJ databases">
        <authorList>
            <person name="de Groot N.N."/>
        </authorList>
    </citation>
    <scope>NUCLEOTIDE SEQUENCE [LARGE SCALE GENOMIC DNA]</scope>
    <source>
        <strain evidence="3 4">L 420-91</strain>
    </source>
</reference>
<protein>
    <submittedName>
        <fullName evidence="3">Uncharacterized protein</fullName>
    </submittedName>
</protein>
<dbReference type="RefSeq" id="WP_057898130.1">
    <property type="nucleotide sequence ID" value="NZ_CP080764.1"/>
</dbReference>
<feature type="transmembrane region" description="Helical" evidence="1">
    <location>
        <begin position="80"/>
        <end position="103"/>
    </location>
</feature>
<dbReference type="AlphaFoldDB" id="A0A1G8ECN2"/>
<evidence type="ECO:0000256" key="1">
    <source>
        <dbReference type="SAM" id="Phobius"/>
    </source>
</evidence>
<feature type="transmembrane region" description="Helical" evidence="1">
    <location>
        <begin position="123"/>
        <end position="142"/>
    </location>
</feature>
<dbReference type="EMBL" id="FNDE01000042">
    <property type="protein sequence ID" value="SDH67627.1"/>
    <property type="molecule type" value="Genomic_DNA"/>
</dbReference>